<reference evidence="1 2" key="1">
    <citation type="submission" date="2011-10" db="EMBL/GenBank/DDBJ databases">
        <title>The Genome Sequence of Enterococcus saccharolyticus 30_1.</title>
        <authorList>
            <consortium name="The Broad Institute Genome Sequencing Platform"/>
            <person name="Earl A."/>
            <person name="Ward D."/>
            <person name="Feldgarden M."/>
            <person name="Gevers D."/>
            <person name="Daigneault M."/>
            <person name="Strauss J."/>
            <person name="Allen-Vercoe E."/>
            <person name="Young S.K."/>
            <person name="Zeng Q."/>
            <person name="Gargeya S."/>
            <person name="Fitzgerald M."/>
            <person name="Haas B."/>
            <person name="Abouelleil A."/>
            <person name="Alvarado L."/>
            <person name="Arachchi H.M."/>
            <person name="Berlin A."/>
            <person name="Brown A."/>
            <person name="Chapman S.B."/>
            <person name="Chen Z."/>
            <person name="Dunbar C."/>
            <person name="Freedman E."/>
            <person name="Gearin G."/>
            <person name="Gellesch M."/>
            <person name="Goldberg J."/>
            <person name="Griggs A."/>
            <person name="Gujja S."/>
            <person name="Heiman D."/>
            <person name="Howarth C."/>
            <person name="Larson L."/>
            <person name="Lui A."/>
            <person name="MacDonald P.J.P."/>
            <person name="Montmayeur A."/>
            <person name="Murphy C."/>
            <person name="Neiman D."/>
            <person name="Pearson M."/>
            <person name="Priest M."/>
            <person name="Roberts A."/>
            <person name="Saif S."/>
            <person name="Shea T."/>
            <person name="Shenoy N."/>
            <person name="Sisk P."/>
            <person name="Stolte C."/>
            <person name="Sykes S."/>
            <person name="Wortman J."/>
            <person name="Nusbaum C."/>
            <person name="Birren B."/>
        </authorList>
    </citation>
    <scope>NUCLEOTIDE SEQUENCE [LARGE SCALE GENOMIC DNA]</scope>
    <source>
        <strain evidence="1 2">30_1</strain>
    </source>
</reference>
<protein>
    <submittedName>
        <fullName evidence="1">Uncharacterized protein</fullName>
    </submittedName>
</protein>
<gene>
    <name evidence="1" type="ORF">HMPREF9478_01390</name>
</gene>
<name>A0AA87K8D2_9ENTE</name>
<proteinExistence type="predicted"/>
<dbReference type="Proteomes" id="UP000004393">
    <property type="component" value="Unassembled WGS sequence"/>
</dbReference>
<accession>A0AA87K8D2</accession>
<dbReference type="RefSeq" id="WP_005471429.1">
    <property type="nucleotide sequence ID" value="NZ_JH376939.1"/>
</dbReference>
<sequence>MGEMAEYWKDAKPYLKERRKQHVKRMGDSAIKNIKSLGFEFTHYPIIINLRSIRQKA</sequence>
<evidence type="ECO:0000313" key="1">
    <source>
        <dbReference type="EMBL" id="EHG28995.1"/>
    </source>
</evidence>
<evidence type="ECO:0000313" key="2">
    <source>
        <dbReference type="Proteomes" id="UP000004393"/>
    </source>
</evidence>
<comment type="caution">
    <text evidence="1">The sequence shown here is derived from an EMBL/GenBank/DDBJ whole genome shotgun (WGS) entry which is preliminary data.</text>
</comment>
<keyword evidence="2" id="KW-1185">Reference proteome</keyword>
<organism evidence="1 2">
    <name type="scientific">Enterococcus saccharolyticus 30_1</name>
    <dbReference type="NCBI Taxonomy" id="742813"/>
    <lineage>
        <taxon>Bacteria</taxon>
        <taxon>Bacillati</taxon>
        <taxon>Bacillota</taxon>
        <taxon>Bacilli</taxon>
        <taxon>Lactobacillales</taxon>
        <taxon>Enterococcaceae</taxon>
        <taxon>Enterococcus</taxon>
    </lineage>
</organism>
<dbReference type="EMBL" id="ADLY01000028">
    <property type="protein sequence ID" value="EHG28995.1"/>
    <property type="molecule type" value="Genomic_DNA"/>
</dbReference>
<dbReference type="AlphaFoldDB" id="A0AA87K8D2"/>